<keyword evidence="4" id="KW-1185">Reference proteome</keyword>
<gene>
    <name evidence="3" type="ORF">HD594_000684</name>
</gene>
<dbReference type="EMBL" id="JACHML010000001">
    <property type="protein sequence ID" value="MBB6390371.1"/>
    <property type="molecule type" value="Genomic_DNA"/>
</dbReference>
<dbReference type="InterPro" id="IPR013538">
    <property type="entry name" value="ASHA1/2-like_C"/>
</dbReference>
<proteinExistence type="inferred from homology"/>
<evidence type="ECO:0000259" key="2">
    <source>
        <dbReference type="Pfam" id="PF08327"/>
    </source>
</evidence>
<accession>A0A7X0FNT5</accession>
<name>A0A7X0FNT5_9MICO</name>
<feature type="domain" description="Activator of Hsp90 ATPase homologue 1/2-like C-terminal" evidence="2">
    <location>
        <begin position="12"/>
        <end position="107"/>
    </location>
</feature>
<evidence type="ECO:0000313" key="3">
    <source>
        <dbReference type="EMBL" id="MBB6390371.1"/>
    </source>
</evidence>
<dbReference type="Proteomes" id="UP000537775">
    <property type="component" value="Unassembled WGS sequence"/>
</dbReference>
<dbReference type="CDD" id="cd07814">
    <property type="entry name" value="SRPBCC_CalC_Aha1-like"/>
    <property type="match status" value="1"/>
</dbReference>
<dbReference type="RefSeq" id="WP_184749628.1">
    <property type="nucleotide sequence ID" value="NZ_BAAAJR010000003.1"/>
</dbReference>
<comment type="similarity">
    <text evidence="1">Belongs to the AHA1 family.</text>
</comment>
<dbReference type="InterPro" id="IPR023393">
    <property type="entry name" value="START-like_dom_sf"/>
</dbReference>
<comment type="caution">
    <text evidence="3">The sequence shown here is derived from an EMBL/GenBank/DDBJ whole genome shotgun (WGS) entry which is preliminary data.</text>
</comment>
<reference evidence="3 4" key="1">
    <citation type="submission" date="2020-08" db="EMBL/GenBank/DDBJ databases">
        <title>Sequencing the genomes of 1000 actinobacteria strains.</title>
        <authorList>
            <person name="Klenk H.-P."/>
        </authorList>
    </citation>
    <scope>NUCLEOTIDE SEQUENCE [LARGE SCALE GENOMIC DNA]</scope>
    <source>
        <strain evidence="3 4">DSM 12511</strain>
    </source>
</reference>
<dbReference type="Pfam" id="PF08327">
    <property type="entry name" value="AHSA1"/>
    <property type="match status" value="1"/>
</dbReference>
<dbReference type="SUPFAM" id="SSF55961">
    <property type="entry name" value="Bet v1-like"/>
    <property type="match status" value="1"/>
</dbReference>
<dbReference type="AlphaFoldDB" id="A0A7X0FNT5"/>
<evidence type="ECO:0000256" key="1">
    <source>
        <dbReference type="ARBA" id="ARBA00006817"/>
    </source>
</evidence>
<evidence type="ECO:0000313" key="4">
    <source>
        <dbReference type="Proteomes" id="UP000537775"/>
    </source>
</evidence>
<organism evidence="3 4">
    <name type="scientific">Microbacterium thalassium</name>
    <dbReference type="NCBI Taxonomy" id="362649"/>
    <lineage>
        <taxon>Bacteria</taxon>
        <taxon>Bacillati</taxon>
        <taxon>Actinomycetota</taxon>
        <taxon>Actinomycetes</taxon>
        <taxon>Micrococcales</taxon>
        <taxon>Microbacteriaceae</taxon>
        <taxon>Microbacterium</taxon>
    </lineage>
</organism>
<dbReference type="Gene3D" id="3.30.530.20">
    <property type="match status" value="1"/>
</dbReference>
<protein>
    <submittedName>
        <fullName evidence="3">Uncharacterized protein YndB with AHSA1/START domain</fullName>
    </submittedName>
</protein>
<sequence length="142" mass="15851">MPEVIRSLEIQAPPSVVWRWFESQDALRRWFRPDLTIELTVGGAFRTLSEDGETWISGTVLELVPEGRMVLSWLEEDAGWVHPGRLMIELAASATGTRVTLTHDGFAGIGKPGWEGTYAAYERGADRHRLLEKLATVVMSGE</sequence>